<sequence length="553" mass="63430">MMKIHLSPGQDIPYEEFETGGNVTAEDVLNSVKDRIKYSVYAALIDNKVMALNTRLTDGVSLRFLDIRSKQAFLMYQNSLVMLLLAAAKDIIGDQHVEVRMTLNQGLYIEVTSCDVNEDQVAKIGMRMNQLIDMDLPFETGHFTKRTGRKLMLEEGLDESSRVFDKLRESDEVRIYKLNGYSDFFFTDLVPSTGYLKYFELMKYRDGILLRFAQPENPDRIPLYADEYIMYRAFKEQSQWNHLLGVKYVADLNEKIRAGKSFDLIQMSEALHDKKIVEIADAITAQKKRVVLVLGPSSSGKTTFARRLIVHLKVRGLDPLYVGTDDYFKERENCPRDENGEYDFEGIDALDLDLFNRQMKGLLAGEEVDMPVFDFITGHKEYGKRITRISGDQPIIIEGIHSFDSVLTQEIDESEKFRIYISPLTHINLNAHNRIPTTDTRIVRRIIRDSRTRGANAAETLKIWKKVHAGENKNIFPHSGEADMLFNSVHVYELAVLKKYAVPLLKEIPEDDTEYPEAERLLKLFEFVESLEDDQLIANTSILREFIGGGVFA</sequence>
<dbReference type="EMBL" id="VUNB01000002">
    <property type="protein sequence ID" value="MST68365.1"/>
    <property type="molecule type" value="Genomic_DNA"/>
</dbReference>
<comment type="caution">
    <text evidence="2">The sequence shown here is derived from an EMBL/GenBank/DDBJ whole genome shotgun (WGS) entry which is preliminary data.</text>
</comment>
<dbReference type="SMART" id="SM00382">
    <property type="entry name" value="AAA"/>
    <property type="match status" value="1"/>
</dbReference>
<dbReference type="InterPro" id="IPR027417">
    <property type="entry name" value="P-loop_NTPase"/>
</dbReference>
<dbReference type="SUPFAM" id="SSF55186">
    <property type="entry name" value="ThrRS/AlaRS common domain"/>
    <property type="match status" value="1"/>
</dbReference>
<dbReference type="Gene3D" id="3.40.50.300">
    <property type="entry name" value="P-loop containing nucleotide triphosphate hydrolases"/>
    <property type="match status" value="1"/>
</dbReference>
<dbReference type="Gene3D" id="3.30.980.10">
    <property type="entry name" value="Threonyl-trna Synthetase, Chain A, domain 2"/>
    <property type="match status" value="1"/>
</dbReference>
<dbReference type="AlphaFoldDB" id="A0A6A8M4X5"/>
<dbReference type="RefSeq" id="WP_154571846.1">
    <property type="nucleotide sequence ID" value="NZ_VUNB01000002.1"/>
</dbReference>
<dbReference type="InterPro" id="IPR006083">
    <property type="entry name" value="PRK/URK"/>
</dbReference>
<accession>A0A6A8M4X5</accession>
<dbReference type="InterPro" id="IPR004095">
    <property type="entry name" value="TGS"/>
</dbReference>
<dbReference type="CDD" id="cd02028">
    <property type="entry name" value="UMPK_like"/>
    <property type="match status" value="1"/>
</dbReference>
<dbReference type="PANTHER" id="PTHR10285">
    <property type="entry name" value="URIDINE KINASE"/>
    <property type="match status" value="1"/>
</dbReference>
<name>A0A6A8M4X5_9FIRM</name>
<dbReference type="GO" id="GO:0016301">
    <property type="term" value="F:kinase activity"/>
    <property type="evidence" value="ECO:0007669"/>
    <property type="project" value="UniProtKB-KW"/>
</dbReference>
<dbReference type="InterPro" id="IPR018163">
    <property type="entry name" value="Thr/Ala-tRNA-synth_IIc_edit"/>
</dbReference>
<dbReference type="Pfam" id="PF00485">
    <property type="entry name" value="PRK"/>
    <property type="match status" value="1"/>
</dbReference>
<organism evidence="2">
    <name type="scientific">Baileyella intestinalis</name>
    <dbReference type="NCBI Taxonomy" id="2606709"/>
    <lineage>
        <taxon>Bacteria</taxon>
        <taxon>Bacillati</taxon>
        <taxon>Bacillota</taxon>
        <taxon>Clostridia</taxon>
        <taxon>Peptostreptococcales</taxon>
        <taxon>Anaerovoracaceae</taxon>
        <taxon>Baileyella</taxon>
    </lineage>
</organism>
<dbReference type="GO" id="GO:0005524">
    <property type="term" value="F:ATP binding"/>
    <property type="evidence" value="ECO:0007669"/>
    <property type="project" value="InterPro"/>
</dbReference>
<proteinExistence type="predicted"/>
<dbReference type="PROSITE" id="PS51880">
    <property type="entry name" value="TGS"/>
    <property type="match status" value="1"/>
</dbReference>
<dbReference type="SUPFAM" id="SSF52540">
    <property type="entry name" value="P-loop containing nucleoside triphosphate hydrolases"/>
    <property type="match status" value="1"/>
</dbReference>
<dbReference type="InterPro" id="IPR003593">
    <property type="entry name" value="AAA+_ATPase"/>
</dbReference>
<keyword evidence="2" id="KW-0808">Transferase</keyword>
<feature type="domain" description="TGS" evidence="1">
    <location>
        <begin position="1"/>
        <end position="66"/>
    </location>
</feature>
<gene>
    <name evidence="2" type="ORF">FYJ66_02005</name>
</gene>
<evidence type="ECO:0000259" key="1">
    <source>
        <dbReference type="PROSITE" id="PS51880"/>
    </source>
</evidence>
<evidence type="ECO:0000313" key="2">
    <source>
        <dbReference type="EMBL" id="MST68365.1"/>
    </source>
</evidence>
<keyword evidence="2" id="KW-0418">Kinase</keyword>
<reference evidence="2" key="1">
    <citation type="submission" date="2019-09" db="EMBL/GenBank/DDBJ databases">
        <title>In-depth cultivation of the pig gut microbiome towards novel bacterial diversity and tailored functional studies.</title>
        <authorList>
            <person name="Wylensek D."/>
            <person name="Hitch T.C.A."/>
            <person name="Clavel T."/>
        </authorList>
    </citation>
    <scope>NUCLEOTIDE SEQUENCE</scope>
    <source>
        <strain evidence="2">RF-744-FAT-WT-3</strain>
    </source>
</reference>
<protein>
    <submittedName>
        <fullName evidence="2">Nucleoside kinase</fullName>
    </submittedName>
</protein>